<proteinExistence type="predicted"/>
<protein>
    <submittedName>
        <fullName evidence="1">Uncharacterized protein</fullName>
    </submittedName>
</protein>
<name>A0A3M7QHQ4_BRAPC</name>
<keyword evidence="2" id="KW-1185">Reference proteome</keyword>
<accession>A0A3M7QHQ4</accession>
<dbReference type="AlphaFoldDB" id="A0A3M7QHQ4"/>
<organism evidence="1 2">
    <name type="scientific">Brachionus plicatilis</name>
    <name type="common">Marine rotifer</name>
    <name type="synonym">Brachionus muelleri</name>
    <dbReference type="NCBI Taxonomy" id="10195"/>
    <lineage>
        <taxon>Eukaryota</taxon>
        <taxon>Metazoa</taxon>
        <taxon>Spiralia</taxon>
        <taxon>Gnathifera</taxon>
        <taxon>Rotifera</taxon>
        <taxon>Eurotatoria</taxon>
        <taxon>Monogononta</taxon>
        <taxon>Pseudotrocha</taxon>
        <taxon>Ploima</taxon>
        <taxon>Brachionidae</taxon>
        <taxon>Brachionus</taxon>
    </lineage>
</organism>
<comment type="caution">
    <text evidence="1">The sequence shown here is derived from an EMBL/GenBank/DDBJ whole genome shotgun (WGS) entry which is preliminary data.</text>
</comment>
<dbReference type="Proteomes" id="UP000276133">
    <property type="component" value="Unassembled WGS sequence"/>
</dbReference>
<reference evidence="1 2" key="1">
    <citation type="journal article" date="2018" name="Sci. Rep.">
        <title>Genomic signatures of local adaptation to the degree of environmental predictability in rotifers.</title>
        <authorList>
            <person name="Franch-Gras L."/>
            <person name="Hahn C."/>
            <person name="Garcia-Roger E.M."/>
            <person name="Carmona M.J."/>
            <person name="Serra M."/>
            <person name="Gomez A."/>
        </authorList>
    </citation>
    <scope>NUCLEOTIDE SEQUENCE [LARGE SCALE GENOMIC DNA]</scope>
    <source>
        <strain evidence="1">HYR1</strain>
    </source>
</reference>
<gene>
    <name evidence="1" type="ORF">BpHYR1_039749</name>
</gene>
<evidence type="ECO:0000313" key="2">
    <source>
        <dbReference type="Proteomes" id="UP000276133"/>
    </source>
</evidence>
<evidence type="ECO:0000313" key="1">
    <source>
        <dbReference type="EMBL" id="RNA10977.1"/>
    </source>
</evidence>
<dbReference type="EMBL" id="REGN01006077">
    <property type="protein sequence ID" value="RNA10977.1"/>
    <property type="molecule type" value="Genomic_DNA"/>
</dbReference>
<sequence length="109" mass="12425">MIILKKATFGRNASITLEFFSLRNLARIPNFRGNEKYLNWTMVLSFKIFDIFDSPEGSESASLALVSCSKASLAEARFDIWFKKPPPGVYTLEFFSPRNLARIPNKSNQ</sequence>